<feature type="repeat" description="ANK" evidence="3">
    <location>
        <begin position="486"/>
        <end position="518"/>
    </location>
</feature>
<keyword evidence="2 3" id="KW-0040">ANK repeat</keyword>
<feature type="repeat" description="ANK" evidence="3">
    <location>
        <begin position="144"/>
        <end position="177"/>
    </location>
</feature>
<comment type="caution">
    <text evidence="6">The sequence shown here is derived from an EMBL/GenBank/DDBJ whole genome shotgun (WGS) entry which is preliminary data.</text>
</comment>
<dbReference type="InterPro" id="IPR036770">
    <property type="entry name" value="Ankyrin_rpt-contain_sf"/>
</dbReference>
<feature type="repeat" description="ANK" evidence="3">
    <location>
        <begin position="519"/>
        <end position="551"/>
    </location>
</feature>
<keyword evidence="7" id="KW-1185">Reference proteome</keyword>
<dbReference type="Proteomes" id="UP000708148">
    <property type="component" value="Unassembled WGS sequence"/>
</dbReference>
<accession>A0A8S1IUZ3</accession>
<dbReference type="PROSITE" id="PS50297">
    <property type="entry name" value="ANK_REP_REGION"/>
    <property type="match status" value="14"/>
</dbReference>
<dbReference type="EMBL" id="CAJHUC010000926">
    <property type="protein sequence ID" value="CAD7698948.1"/>
    <property type="molecule type" value="Genomic_DNA"/>
</dbReference>
<reference evidence="6" key="1">
    <citation type="submission" date="2020-12" db="EMBL/GenBank/DDBJ databases">
        <authorList>
            <person name="Iha C."/>
        </authorList>
    </citation>
    <scope>NUCLEOTIDE SEQUENCE</scope>
</reference>
<feature type="repeat" description="ANK" evidence="3">
    <location>
        <begin position="904"/>
        <end position="936"/>
    </location>
</feature>
<evidence type="ECO:0000313" key="7">
    <source>
        <dbReference type="Proteomes" id="UP000708148"/>
    </source>
</evidence>
<feature type="repeat" description="ANK" evidence="3">
    <location>
        <begin position="78"/>
        <end position="110"/>
    </location>
</feature>
<feature type="repeat" description="ANK" evidence="3">
    <location>
        <begin position="259"/>
        <end position="291"/>
    </location>
</feature>
<dbReference type="Gene3D" id="1.25.40.20">
    <property type="entry name" value="Ankyrin repeat-containing domain"/>
    <property type="match status" value="7"/>
</dbReference>
<keyword evidence="1" id="KW-0677">Repeat</keyword>
<dbReference type="Pfam" id="PF13637">
    <property type="entry name" value="Ank_4"/>
    <property type="match status" value="1"/>
</dbReference>
<evidence type="ECO:0000256" key="3">
    <source>
        <dbReference type="PROSITE-ProRule" id="PRU00023"/>
    </source>
</evidence>
<dbReference type="Pfam" id="PF12796">
    <property type="entry name" value="Ank_2"/>
    <property type="match status" value="4"/>
</dbReference>
<feature type="repeat" description="ANK" evidence="3">
    <location>
        <begin position="665"/>
        <end position="697"/>
    </location>
</feature>
<keyword evidence="5" id="KW-0732">Signal</keyword>
<dbReference type="PANTHER" id="PTHR24171:SF10">
    <property type="entry name" value="ANKYRIN REPEAT DOMAIN-CONTAINING PROTEIN 29-LIKE"/>
    <property type="match status" value="1"/>
</dbReference>
<feature type="repeat" description="ANK" evidence="3">
    <location>
        <begin position="871"/>
        <end position="903"/>
    </location>
</feature>
<feature type="non-terminal residue" evidence="6">
    <location>
        <position position="996"/>
    </location>
</feature>
<feature type="region of interest" description="Disordered" evidence="4">
    <location>
        <begin position="386"/>
        <end position="414"/>
    </location>
</feature>
<feature type="repeat" description="ANK" evidence="3">
    <location>
        <begin position="111"/>
        <end position="143"/>
    </location>
</feature>
<dbReference type="OrthoDB" id="412869at2759"/>
<evidence type="ECO:0000256" key="4">
    <source>
        <dbReference type="SAM" id="MobiDB-lite"/>
    </source>
</evidence>
<sequence length="996" mass="103562">MPRPVALAAALCALAVAVAAESLQGSEINSLRRSLRQSQESLDEELFEAVGLTDGSQRKRVADLLRDGANASTCCDIFGNSPLHIAAMKDNHNVVFALIVAGADKEVENSVGDRPMHVAAAAAADQALEVLLEASASVDAQNNAGNTPMHLAFEVGAVKVIRLLLLAESGELDVQNSDGDKPTDVLCRKTCPRGAEKKIQGLLSKAAPSETPVAPVSSEDPLDLELIAVAMEVPSDTSKVEAERLLTAGASPNSCCTQFGGTALHATVSHDNDIVAEVLISNGADVNAVDDLGDTVLHIVSFWNATRVAKLVINSGGDLDALDDIGETPLHHASEFGKLEIATLMVEKGADVDIKNSEGETAEDLICEVECPEDIRLGLEKLFAEAAPAPPTPTAPKVPTRSSPAPQAPSGPPSELDLMLLALAMSEPNDTGNAMATDLIAKGANPNACCGEFDGSALHVTVRHDNDGVAAALIEAGADLNAVDKLEDTPLHIAPFWDAVRVAKLIIDAGPDLNAQDDIGETPLHHAAEFGNVEITRLLLAAGADTEILNLEGEKAVDLICEVPCPPGDEEELRGLFAAAPQEAEADPEEEEKSLDQQLLKIAGSSKAEGAGEKAQSLIDAGASPDACCTGFGGSALHETAAADNKPVAAVLIDAGANVDVRDRLGDTPLHSAAISNAVDVAILLLEGGADVDAIDDIGETPLHRAAAFGRAKVAELLVRYGANATIKNNDGKLPADNICSIPCTAVIEKRLRDLLPETSPQSDKEEEKAHIEEELREIRAENGTAEPPPPPRIRSPPNAFDQSLLDLADTPANDSTRATVMKVLSKGASADACCNAFGGSALHITSNFDNHVVAEALIEAGATVDARDDIGDTPLHDAAIVNAQKVAALLIANGAEIDALDDLDETPLHHAAEWGSVEVAIQLLDAGASVEIESKEGLTPAEVVCETCTAATESTFDELLKPAGKSGPSPDENAPPPKEEEGSGPTFVPLPPSNR</sequence>
<feature type="repeat" description="ANK" evidence="3">
    <location>
        <begin position="838"/>
        <end position="870"/>
    </location>
</feature>
<dbReference type="PROSITE" id="PS50088">
    <property type="entry name" value="ANK_REPEAT"/>
    <property type="match status" value="15"/>
</dbReference>
<dbReference type="PANTHER" id="PTHR24171">
    <property type="entry name" value="ANKYRIN REPEAT DOMAIN-CONTAINING PROTEIN 39-RELATED"/>
    <property type="match status" value="1"/>
</dbReference>
<feature type="repeat" description="ANK" evidence="3">
    <location>
        <begin position="698"/>
        <end position="730"/>
    </location>
</feature>
<dbReference type="InterPro" id="IPR002110">
    <property type="entry name" value="Ankyrin_rpt"/>
</dbReference>
<dbReference type="PRINTS" id="PR01415">
    <property type="entry name" value="ANKYRIN"/>
</dbReference>
<evidence type="ECO:0000256" key="2">
    <source>
        <dbReference type="ARBA" id="ARBA00023043"/>
    </source>
</evidence>
<name>A0A8S1IUZ3_9CHLO</name>
<evidence type="ECO:0000256" key="5">
    <source>
        <dbReference type="SAM" id="SignalP"/>
    </source>
</evidence>
<feature type="repeat" description="ANK" evidence="3">
    <location>
        <begin position="325"/>
        <end position="357"/>
    </location>
</feature>
<dbReference type="Pfam" id="PF00023">
    <property type="entry name" value="Ank"/>
    <property type="match status" value="3"/>
</dbReference>
<dbReference type="SMART" id="SM00248">
    <property type="entry name" value="ANK"/>
    <property type="match status" value="15"/>
</dbReference>
<dbReference type="SUPFAM" id="SSF48403">
    <property type="entry name" value="Ankyrin repeat"/>
    <property type="match status" value="5"/>
</dbReference>
<feature type="signal peptide" evidence="5">
    <location>
        <begin position="1"/>
        <end position="20"/>
    </location>
</feature>
<feature type="chain" id="PRO_5035894915" description="Ankyrin repeat" evidence="5">
    <location>
        <begin position="21"/>
        <end position="996"/>
    </location>
</feature>
<feature type="repeat" description="ANK" evidence="3">
    <location>
        <begin position="453"/>
        <end position="485"/>
    </location>
</feature>
<feature type="region of interest" description="Disordered" evidence="4">
    <location>
        <begin position="957"/>
        <end position="996"/>
    </location>
</feature>
<organism evidence="6 7">
    <name type="scientific">Ostreobium quekettii</name>
    <dbReference type="NCBI Taxonomy" id="121088"/>
    <lineage>
        <taxon>Eukaryota</taxon>
        <taxon>Viridiplantae</taxon>
        <taxon>Chlorophyta</taxon>
        <taxon>core chlorophytes</taxon>
        <taxon>Ulvophyceae</taxon>
        <taxon>TCBD clade</taxon>
        <taxon>Bryopsidales</taxon>
        <taxon>Ostreobineae</taxon>
        <taxon>Ostreobiaceae</taxon>
        <taxon>Ostreobium</taxon>
    </lineage>
</organism>
<protein>
    <recommendedName>
        <fullName evidence="8">Ankyrin repeat</fullName>
    </recommendedName>
</protein>
<gene>
    <name evidence="6" type="ORF">OSTQU699_LOCUS4307</name>
</gene>
<evidence type="ECO:0000256" key="1">
    <source>
        <dbReference type="ARBA" id="ARBA00022737"/>
    </source>
</evidence>
<feature type="repeat" description="ANK" evidence="3">
    <location>
        <begin position="632"/>
        <end position="664"/>
    </location>
</feature>
<feature type="repeat" description="ANK" evidence="3">
    <location>
        <begin position="292"/>
        <end position="324"/>
    </location>
</feature>
<dbReference type="AlphaFoldDB" id="A0A8S1IUZ3"/>
<evidence type="ECO:0008006" key="8">
    <source>
        <dbReference type="Google" id="ProtNLM"/>
    </source>
</evidence>
<evidence type="ECO:0000313" key="6">
    <source>
        <dbReference type="EMBL" id="CAD7698948.1"/>
    </source>
</evidence>
<proteinExistence type="predicted"/>